<proteinExistence type="predicted"/>
<feature type="compositionally biased region" description="Basic residues" evidence="1">
    <location>
        <begin position="56"/>
        <end position="68"/>
    </location>
</feature>
<evidence type="ECO:0000256" key="1">
    <source>
        <dbReference type="SAM" id="MobiDB-lite"/>
    </source>
</evidence>
<comment type="caution">
    <text evidence="2">The sequence shown here is derived from an EMBL/GenBank/DDBJ whole genome shotgun (WGS) entry which is preliminary data.</text>
</comment>
<dbReference type="EMBL" id="JADYXP020000012">
    <property type="protein sequence ID" value="KAL0113168.1"/>
    <property type="molecule type" value="Genomic_DNA"/>
</dbReference>
<evidence type="ECO:0000313" key="3">
    <source>
        <dbReference type="Proteomes" id="UP001430953"/>
    </source>
</evidence>
<gene>
    <name evidence="2" type="ORF">PUN28_012387</name>
</gene>
<evidence type="ECO:0000313" key="2">
    <source>
        <dbReference type="EMBL" id="KAL0113168.1"/>
    </source>
</evidence>
<accession>A0AAW2FE12</accession>
<reference evidence="2 3" key="1">
    <citation type="submission" date="2023-03" db="EMBL/GenBank/DDBJ databases">
        <title>High recombination rates correlate with genetic variation in Cardiocondyla obscurior ants.</title>
        <authorList>
            <person name="Errbii M."/>
        </authorList>
    </citation>
    <scope>NUCLEOTIDE SEQUENCE [LARGE SCALE GENOMIC DNA]</scope>
    <source>
        <strain evidence="2">Alpha-2009</strain>
        <tissue evidence="2">Whole body</tissue>
    </source>
</reference>
<organism evidence="2 3">
    <name type="scientific">Cardiocondyla obscurior</name>
    <dbReference type="NCBI Taxonomy" id="286306"/>
    <lineage>
        <taxon>Eukaryota</taxon>
        <taxon>Metazoa</taxon>
        <taxon>Ecdysozoa</taxon>
        <taxon>Arthropoda</taxon>
        <taxon>Hexapoda</taxon>
        <taxon>Insecta</taxon>
        <taxon>Pterygota</taxon>
        <taxon>Neoptera</taxon>
        <taxon>Endopterygota</taxon>
        <taxon>Hymenoptera</taxon>
        <taxon>Apocrita</taxon>
        <taxon>Aculeata</taxon>
        <taxon>Formicoidea</taxon>
        <taxon>Formicidae</taxon>
        <taxon>Myrmicinae</taxon>
        <taxon>Cardiocondyla</taxon>
    </lineage>
</organism>
<sequence length="106" mass="12471">MNSRRRASHVSPKMHTRETNAWTYLLGRSRQKSSVAKKISSLFGKRVTERSEMRKTKTRKKRREKKRPFVSPRVGSQSVMHATALSIASHRRSSFHRWIYGERCIT</sequence>
<feature type="region of interest" description="Disordered" evidence="1">
    <location>
        <begin position="48"/>
        <end position="76"/>
    </location>
</feature>
<protein>
    <submittedName>
        <fullName evidence="2">Uncharacterized protein</fullName>
    </submittedName>
</protein>
<name>A0AAW2FE12_9HYME</name>
<dbReference type="AlphaFoldDB" id="A0AAW2FE12"/>
<keyword evidence="3" id="KW-1185">Reference proteome</keyword>
<dbReference type="Proteomes" id="UP001430953">
    <property type="component" value="Unassembled WGS sequence"/>
</dbReference>